<reference evidence="1 2" key="1">
    <citation type="submission" date="2019-05" db="EMBL/GenBank/DDBJ databases">
        <title>Another draft genome of Portunus trituberculatus and its Hox gene families provides insights of decapod evolution.</title>
        <authorList>
            <person name="Jeong J.-H."/>
            <person name="Song I."/>
            <person name="Kim S."/>
            <person name="Choi T."/>
            <person name="Kim D."/>
            <person name="Ryu S."/>
            <person name="Kim W."/>
        </authorList>
    </citation>
    <scope>NUCLEOTIDE SEQUENCE [LARGE SCALE GENOMIC DNA]</scope>
    <source>
        <tissue evidence="1">Muscle</tissue>
    </source>
</reference>
<sequence>MQKEHIAPSVSGLLEITWLAPSTENQRAQSKRDAGTELSQGFVTSLSGRSWWSGVLPFRVCTTDRKDKRRDHYAT</sequence>
<organism evidence="1 2">
    <name type="scientific">Portunus trituberculatus</name>
    <name type="common">Swimming crab</name>
    <name type="synonym">Neptunus trituberculatus</name>
    <dbReference type="NCBI Taxonomy" id="210409"/>
    <lineage>
        <taxon>Eukaryota</taxon>
        <taxon>Metazoa</taxon>
        <taxon>Ecdysozoa</taxon>
        <taxon>Arthropoda</taxon>
        <taxon>Crustacea</taxon>
        <taxon>Multicrustacea</taxon>
        <taxon>Malacostraca</taxon>
        <taxon>Eumalacostraca</taxon>
        <taxon>Eucarida</taxon>
        <taxon>Decapoda</taxon>
        <taxon>Pleocyemata</taxon>
        <taxon>Brachyura</taxon>
        <taxon>Eubrachyura</taxon>
        <taxon>Portunoidea</taxon>
        <taxon>Portunidae</taxon>
        <taxon>Portuninae</taxon>
        <taxon>Portunus</taxon>
    </lineage>
</organism>
<dbReference type="EMBL" id="VSRR010003920">
    <property type="protein sequence ID" value="MPC37904.1"/>
    <property type="molecule type" value="Genomic_DNA"/>
</dbReference>
<keyword evidence="2" id="KW-1185">Reference proteome</keyword>
<dbReference type="Proteomes" id="UP000324222">
    <property type="component" value="Unassembled WGS sequence"/>
</dbReference>
<comment type="caution">
    <text evidence="1">The sequence shown here is derived from an EMBL/GenBank/DDBJ whole genome shotgun (WGS) entry which is preliminary data.</text>
</comment>
<proteinExistence type="predicted"/>
<evidence type="ECO:0000313" key="2">
    <source>
        <dbReference type="Proteomes" id="UP000324222"/>
    </source>
</evidence>
<evidence type="ECO:0000313" key="1">
    <source>
        <dbReference type="EMBL" id="MPC37904.1"/>
    </source>
</evidence>
<gene>
    <name evidence="1" type="ORF">E2C01_031399</name>
</gene>
<protein>
    <submittedName>
        <fullName evidence="1">Uncharacterized protein</fullName>
    </submittedName>
</protein>
<dbReference type="AlphaFoldDB" id="A0A5B7EZZ5"/>
<name>A0A5B7EZZ5_PORTR</name>
<accession>A0A5B7EZZ5</accession>